<evidence type="ECO:0000256" key="1">
    <source>
        <dbReference type="SAM" id="Phobius"/>
    </source>
</evidence>
<dbReference type="EMBL" id="LBSV01000011">
    <property type="protein sequence ID" value="KKQ25143.1"/>
    <property type="molecule type" value="Genomic_DNA"/>
</dbReference>
<organism evidence="2 3">
    <name type="scientific">Candidatus Roizmanbacteria bacterium GW2011_GWC2_37_13</name>
    <dbReference type="NCBI Taxonomy" id="1618486"/>
    <lineage>
        <taxon>Bacteria</taxon>
        <taxon>Candidatus Roizmaniibacteriota</taxon>
    </lineage>
</organism>
<dbReference type="Pfam" id="PF04474">
    <property type="entry name" value="DUF554"/>
    <property type="match status" value="1"/>
</dbReference>
<dbReference type="AlphaFoldDB" id="A0A0G0G1V9"/>
<name>A0A0G0G1V9_9BACT</name>
<feature type="transmembrane region" description="Helical" evidence="1">
    <location>
        <begin position="74"/>
        <end position="91"/>
    </location>
</feature>
<dbReference type="Proteomes" id="UP000034917">
    <property type="component" value="Unassembled WGS sequence"/>
</dbReference>
<keyword evidence="1" id="KW-0812">Transmembrane</keyword>
<feature type="transmembrane region" description="Helical" evidence="1">
    <location>
        <begin position="251"/>
        <end position="271"/>
    </location>
</feature>
<dbReference type="PANTHER" id="PTHR36111:SF2">
    <property type="entry name" value="INNER MEMBRANE PROTEIN"/>
    <property type="match status" value="1"/>
</dbReference>
<evidence type="ECO:0008006" key="4">
    <source>
        <dbReference type="Google" id="ProtNLM"/>
    </source>
</evidence>
<evidence type="ECO:0000313" key="3">
    <source>
        <dbReference type="Proteomes" id="UP000034917"/>
    </source>
</evidence>
<proteinExistence type="predicted"/>
<feature type="transmembrane region" description="Helical" evidence="1">
    <location>
        <begin position="227"/>
        <end position="245"/>
    </location>
</feature>
<protein>
    <recommendedName>
        <fullName evidence="4">Transport protein</fullName>
    </recommendedName>
</protein>
<accession>A0A0G0G1V9</accession>
<sequence>MLNHNLFCDLARVFFVSVGGRSAMQRSVKAYQVGSTPTPRTMIGTIINTILVFVGGAIGLKVGKKIPDKFQQSLMGILALIVIFLGIKMSLETKNALIIISSLLLGGCLGELLDLDNRLNQGLTNLVNRFTFIEKDKNFSQALITASLMFCGGPMMIFGSIEAGVTGNNQTLIIKAILDGITAVPLAASLGNGVIFSTIVVFLLQSSLVILAGLLKNILTPALVMEMTSVGGILLLTIGMSMFGINKKIKPINLVPAVFIAPIILSLIKFFI</sequence>
<keyword evidence="1" id="KW-0472">Membrane</keyword>
<reference evidence="2 3" key="1">
    <citation type="journal article" date="2015" name="Nature">
        <title>rRNA introns, odd ribosomes, and small enigmatic genomes across a large radiation of phyla.</title>
        <authorList>
            <person name="Brown C.T."/>
            <person name="Hug L.A."/>
            <person name="Thomas B.C."/>
            <person name="Sharon I."/>
            <person name="Castelle C.J."/>
            <person name="Singh A."/>
            <person name="Wilkins M.J."/>
            <person name="Williams K.H."/>
            <person name="Banfield J.F."/>
        </authorList>
    </citation>
    <scope>NUCLEOTIDE SEQUENCE [LARGE SCALE GENOMIC DNA]</scope>
</reference>
<feature type="transmembrane region" description="Helical" evidence="1">
    <location>
        <begin position="42"/>
        <end position="62"/>
    </location>
</feature>
<comment type="caution">
    <text evidence="2">The sequence shown here is derived from an EMBL/GenBank/DDBJ whole genome shotgun (WGS) entry which is preliminary data.</text>
</comment>
<dbReference type="InterPro" id="IPR007563">
    <property type="entry name" value="DUF554"/>
</dbReference>
<gene>
    <name evidence="2" type="ORF">US40_C0011G0028</name>
</gene>
<keyword evidence="1" id="KW-1133">Transmembrane helix</keyword>
<evidence type="ECO:0000313" key="2">
    <source>
        <dbReference type="EMBL" id="KKQ25143.1"/>
    </source>
</evidence>
<dbReference type="PANTHER" id="PTHR36111">
    <property type="entry name" value="INNER MEMBRANE PROTEIN-RELATED"/>
    <property type="match status" value="1"/>
</dbReference>
<feature type="transmembrane region" description="Helical" evidence="1">
    <location>
        <begin position="142"/>
        <end position="161"/>
    </location>
</feature>